<evidence type="ECO:0000313" key="1">
    <source>
        <dbReference type="EMBL" id="QEY24887.1"/>
    </source>
</evidence>
<organism evidence="1 2">
    <name type="scientific">Neisseria animalis</name>
    <dbReference type="NCBI Taxonomy" id="492"/>
    <lineage>
        <taxon>Bacteria</taxon>
        <taxon>Pseudomonadati</taxon>
        <taxon>Pseudomonadota</taxon>
        <taxon>Betaproteobacteria</taxon>
        <taxon>Neisseriales</taxon>
        <taxon>Neisseriaceae</taxon>
        <taxon>Neisseria</taxon>
    </lineage>
</organism>
<evidence type="ECO:0000313" key="2">
    <source>
        <dbReference type="Proteomes" id="UP000325536"/>
    </source>
</evidence>
<name>A0A5P3MTE7_NEIAN</name>
<accession>A0A5P3MTE7</accession>
<gene>
    <name evidence="1" type="ORF">D0T90_10740</name>
</gene>
<protein>
    <submittedName>
        <fullName evidence="1">Uncharacterized protein</fullName>
    </submittedName>
</protein>
<dbReference type="EMBL" id="CP031699">
    <property type="protein sequence ID" value="QEY24887.1"/>
    <property type="molecule type" value="Genomic_DNA"/>
</dbReference>
<sequence>MPNNRFKTFVLDIKGRLQIRIDAWHKILWHCLKRNLTKLPKQHKSAEPYCLPCLILCDATISHILQTAFCANDHIINFAMQQK</sequence>
<keyword evidence="2" id="KW-1185">Reference proteome</keyword>
<dbReference type="Proteomes" id="UP000325536">
    <property type="component" value="Chromosome"/>
</dbReference>
<dbReference type="AlphaFoldDB" id="A0A5P3MTE7"/>
<proteinExistence type="predicted"/>
<dbReference type="KEGG" id="naq:D0T90_10740"/>
<reference evidence="1 2" key="1">
    <citation type="submission" date="2018-08" db="EMBL/GenBank/DDBJ databases">
        <title>Neisseria animalis ATCC 49930 complete genome.</title>
        <authorList>
            <person name="Veseli I.A."/>
            <person name="Mascarenhas dos Santos A.C."/>
            <person name="Buttler R."/>
            <person name="Pombert J.-F."/>
        </authorList>
    </citation>
    <scope>NUCLEOTIDE SEQUENCE [LARGE SCALE GENOMIC DNA]</scope>
    <source>
        <strain evidence="1 2">ATCC 49930</strain>
    </source>
</reference>